<dbReference type="Pfam" id="PF00685">
    <property type="entry name" value="Sulfotransfer_1"/>
    <property type="match status" value="1"/>
</dbReference>
<evidence type="ECO:0000256" key="4">
    <source>
        <dbReference type="ARBA" id="ARBA00022679"/>
    </source>
</evidence>
<keyword evidence="3" id="KW-0963">Cytoplasm</keyword>
<reference evidence="9" key="1">
    <citation type="submission" date="2025-08" db="UniProtKB">
        <authorList>
            <consortium name="RefSeq"/>
        </authorList>
    </citation>
    <scope>IDENTIFICATION</scope>
</reference>
<evidence type="ECO:0000256" key="5">
    <source>
        <dbReference type="ARBA" id="ARBA00022939"/>
    </source>
</evidence>
<evidence type="ECO:0000256" key="6">
    <source>
        <dbReference type="RuleBase" id="RU361155"/>
    </source>
</evidence>
<evidence type="ECO:0000256" key="3">
    <source>
        <dbReference type="ARBA" id="ARBA00022490"/>
    </source>
</evidence>
<evidence type="ECO:0000313" key="9">
    <source>
        <dbReference type="RefSeq" id="XP_031429494.1"/>
    </source>
</evidence>
<name>A0A6P8FSG3_CLUHA</name>
<sequence length="295" mass="34572">MEPISDCLCRYKDYVFEIGITTADYIDSLQHFEIRDSDIFLVTYPKSGTVWTQQILASICDSDCQDTRLGSNNMEKIPWIEYCAMMYCPDHALRPSPRLFTSHLTPALIPPGLKNSKAKIVYIMRNPKDNVVSYYHFCHVWEKLETPKSFDEFLQQYLAGDVEGASWFDHVREWYSQRDQYNILFLTYEEMKMDLKSAIQKISNFLEKDLDEAAIAKVVEKATFKNMKKDPRANYEFLSDDLLNKQNGGFLRKGTIGDWKNTFTVAQSEMFDRIYQERMGHLSLKFIWEMNGQPK</sequence>
<proteinExistence type="inferred from homology"/>
<dbReference type="GO" id="GO:0006805">
    <property type="term" value="P:xenobiotic metabolic process"/>
    <property type="evidence" value="ECO:0007669"/>
    <property type="project" value="UniProtKB-ARBA"/>
</dbReference>
<dbReference type="GeneID" id="105893854"/>
<dbReference type="PANTHER" id="PTHR11783">
    <property type="entry name" value="SULFOTRANSFERASE SULT"/>
    <property type="match status" value="1"/>
</dbReference>
<keyword evidence="4 6" id="KW-0808">Transferase</keyword>
<evidence type="ECO:0000259" key="7">
    <source>
        <dbReference type="Pfam" id="PF00685"/>
    </source>
</evidence>
<dbReference type="KEGG" id="char:105893854"/>
<dbReference type="InterPro" id="IPR000863">
    <property type="entry name" value="Sulfotransferase_dom"/>
</dbReference>
<dbReference type="FunFam" id="3.40.50.300:FF:000433">
    <property type="entry name" value="Estrogen sulfotransferase"/>
    <property type="match status" value="1"/>
</dbReference>
<keyword evidence="8" id="KW-1185">Reference proteome</keyword>
<protein>
    <recommendedName>
        <fullName evidence="6">Sulfotransferase</fullName>
        <ecNumber evidence="6">2.8.2.-</ecNumber>
    </recommendedName>
</protein>
<feature type="domain" description="Sulfotransferase" evidence="7">
    <location>
        <begin position="36"/>
        <end position="281"/>
    </location>
</feature>
<dbReference type="GO" id="GO:0005737">
    <property type="term" value="C:cytoplasm"/>
    <property type="evidence" value="ECO:0007669"/>
    <property type="project" value="UniProtKB-SubCell"/>
</dbReference>
<comment type="subcellular location">
    <subcellularLocation>
        <location evidence="1">Cytoplasm</location>
    </subcellularLocation>
</comment>
<accession>A0A6P8FSG3</accession>
<dbReference type="EC" id="2.8.2.-" evidence="6"/>
<gene>
    <name evidence="9" type="primary">LOC105893854</name>
</gene>
<comment type="similarity">
    <text evidence="2 6">Belongs to the sulfotransferase 1 family.</text>
</comment>
<organism evidence="8 9">
    <name type="scientific">Clupea harengus</name>
    <name type="common">Atlantic herring</name>
    <dbReference type="NCBI Taxonomy" id="7950"/>
    <lineage>
        <taxon>Eukaryota</taxon>
        <taxon>Metazoa</taxon>
        <taxon>Chordata</taxon>
        <taxon>Craniata</taxon>
        <taxon>Vertebrata</taxon>
        <taxon>Euteleostomi</taxon>
        <taxon>Actinopterygii</taxon>
        <taxon>Neopterygii</taxon>
        <taxon>Teleostei</taxon>
        <taxon>Clupei</taxon>
        <taxon>Clupeiformes</taxon>
        <taxon>Clupeoidei</taxon>
        <taxon>Clupeidae</taxon>
        <taxon>Clupea</taxon>
    </lineage>
</organism>
<dbReference type="InterPro" id="IPR027417">
    <property type="entry name" value="P-loop_NTPase"/>
</dbReference>
<dbReference type="RefSeq" id="XP_031429494.1">
    <property type="nucleotide sequence ID" value="XM_031573634.2"/>
</dbReference>
<evidence type="ECO:0000313" key="8">
    <source>
        <dbReference type="Proteomes" id="UP000515152"/>
    </source>
</evidence>
<dbReference type="GO" id="GO:0006584">
    <property type="term" value="P:catecholamine metabolic process"/>
    <property type="evidence" value="ECO:0007669"/>
    <property type="project" value="UniProtKB-KW"/>
</dbReference>
<keyword evidence="5" id="KW-0128">Catecholamine metabolism</keyword>
<dbReference type="Gene3D" id="3.40.50.300">
    <property type="entry name" value="P-loop containing nucleotide triphosphate hydrolases"/>
    <property type="match status" value="1"/>
</dbReference>
<dbReference type="AlphaFoldDB" id="A0A6P8FSG3"/>
<dbReference type="OrthoDB" id="205623at2759"/>
<dbReference type="SUPFAM" id="SSF52540">
    <property type="entry name" value="P-loop containing nucleoside triphosphate hydrolases"/>
    <property type="match status" value="1"/>
</dbReference>
<dbReference type="Proteomes" id="UP000515152">
    <property type="component" value="Chromosome 1"/>
</dbReference>
<dbReference type="GO" id="GO:0008146">
    <property type="term" value="F:sulfotransferase activity"/>
    <property type="evidence" value="ECO:0007669"/>
    <property type="project" value="InterPro"/>
</dbReference>
<evidence type="ECO:0000256" key="2">
    <source>
        <dbReference type="ARBA" id="ARBA00005771"/>
    </source>
</evidence>
<evidence type="ECO:0000256" key="1">
    <source>
        <dbReference type="ARBA" id="ARBA00004496"/>
    </source>
</evidence>